<dbReference type="Pfam" id="PF02518">
    <property type="entry name" value="HATPase_c"/>
    <property type="match status" value="1"/>
</dbReference>
<accession>A0ABU7K805</accession>
<feature type="transmembrane region" description="Helical" evidence="10">
    <location>
        <begin position="146"/>
        <end position="167"/>
    </location>
</feature>
<dbReference type="Proteomes" id="UP001356095">
    <property type="component" value="Unassembled WGS sequence"/>
</dbReference>
<evidence type="ECO:0000256" key="8">
    <source>
        <dbReference type="ARBA" id="ARBA00023012"/>
    </source>
</evidence>
<dbReference type="GO" id="GO:0016301">
    <property type="term" value="F:kinase activity"/>
    <property type="evidence" value="ECO:0007669"/>
    <property type="project" value="UniProtKB-KW"/>
</dbReference>
<dbReference type="Pfam" id="PF07730">
    <property type="entry name" value="HisKA_3"/>
    <property type="match status" value="1"/>
</dbReference>
<dbReference type="PANTHER" id="PTHR24421:SF10">
    <property type="entry name" value="NITRATE_NITRITE SENSOR PROTEIN NARQ"/>
    <property type="match status" value="1"/>
</dbReference>
<keyword evidence="10" id="KW-0472">Membrane</keyword>
<gene>
    <name evidence="12" type="ORF">Q8791_14150</name>
</gene>
<keyword evidence="4" id="KW-0808">Transferase</keyword>
<dbReference type="SMART" id="SM00387">
    <property type="entry name" value="HATPase_c"/>
    <property type="match status" value="1"/>
</dbReference>
<dbReference type="InterPro" id="IPR011712">
    <property type="entry name" value="Sig_transdc_His_kin_sub3_dim/P"/>
</dbReference>
<keyword evidence="13" id="KW-1185">Reference proteome</keyword>
<evidence type="ECO:0000256" key="6">
    <source>
        <dbReference type="ARBA" id="ARBA00022777"/>
    </source>
</evidence>
<evidence type="ECO:0000256" key="2">
    <source>
        <dbReference type="ARBA" id="ARBA00012438"/>
    </source>
</evidence>
<evidence type="ECO:0000256" key="7">
    <source>
        <dbReference type="ARBA" id="ARBA00022840"/>
    </source>
</evidence>
<evidence type="ECO:0000256" key="10">
    <source>
        <dbReference type="SAM" id="Phobius"/>
    </source>
</evidence>
<evidence type="ECO:0000313" key="12">
    <source>
        <dbReference type="EMBL" id="MEE2038363.1"/>
    </source>
</evidence>
<protein>
    <recommendedName>
        <fullName evidence="2">histidine kinase</fullName>
        <ecNumber evidence="2">2.7.13.3</ecNumber>
    </recommendedName>
</protein>
<dbReference type="InterPro" id="IPR036890">
    <property type="entry name" value="HATPase_C_sf"/>
</dbReference>
<dbReference type="RefSeq" id="WP_330092145.1">
    <property type="nucleotide sequence ID" value="NZ_JAUZMY010000012.1"/>
</dbReference>
<evidence type="ECO:0000256" key="1">
    <source>
        <dbReference type="ARBA" id="ARBA00000085"/>
    </source>
</evidence>
<comment type="catalytic activity">
    <reaction evidence="1">
        <text>ATP + protein L-histidine = ADP + protein N-phospho-L-histidine.</text>
        <dbReference type="EC" id="2.7.13.3"/>
    </reaction>
</comment>
<dbReference type="CDD" id="cd16917">
    <property type="entry name" value="HATPase_UhpB-NarQ-NarX-like"/>
    <property type="match status" value="1"/>
</dbReference>
<feature type="domain" description="Histidine kinase/HSP90-like ATPase" evidence="11">
    <location>
        <begin position="318"/>
        <end position="411"/>
    </location>
</feature>
<sequence>MSSAIDRPPAAPATSLTSLTSPDVPVPPPPRRSWPALRADGAPTPRRLATDAAAALGYLAISGAAPDPRDLGADDPLPWVRLALAAAVTAGIMLRWRLPSASFGAVLAASLAAVSAGWTQEPLTAAAWTLYPLALTSRRGAFRPWYWAYLLAALLVLVTTGLEPVLLEGPVRPLVLGAVLLGLSWLLGRSVRELCEQEARAVAAIEREARTRERLRVAREVHDIVSHTLGAVGMRAGVARYAGGDAESLREALADIETASRAASNELGRVLGALRADTEAPLGPQPGLDGLAALADTARRTGVDCRLTVSGVEAVSPAVAAGVYRIVQEALTNVIRHAPGGVCEVTVTGGADTVETQVTDTGPVRGRVGRPGAGVGLAGMRERAAVHGGSLTAGPLPGGGFRVRASIPLGPLGG</sequence>
<dbReference type="PANTHER" id="PTHR24421">
    <property type="entry name" value="NITRATE/NITRITE SENSOR PROTEIN NARX-RELATED"/>
    <property type="match status" value="1"/>
</dbReference>
<keyword evidence="7" id="KW-0067">ATP-binding</keyword>
<evidence type="ECO:0000313" key="13">
    <source>
        <dbReference type="Proteomes" id="UP001356095"/>
    </source>
</evidence>
<dbReference type="EC" id="2.7.13.3" evidence="2"/>
<dbReference type="SUPFAM" id="SSF55874">
    <property type="entry name" value="ATPase domain of HSP90 chaperone/DNA topoisomerase II/histidine kinase"/>
    <property type="match status" value="1"/>
</dbReference>
<evidence type="ECO:0000256" key="3">
    <source>
        <dbReference type="ARBA" id="ARBA00022553"/>
    </source>
</evidence>
<dbReference type="InterPro" id="IPR003594">
    <property type="entry name" value="HATPase_dom"/>
</dbReference>
<keyword evidence="5" id="KW-0547">Nucleotide-binding</keyword>
<dbReference type="InterPro" id="IPR050482">
    <property type="entry name" value="Sensor_HK_TwoCompSys"/>
</dbReference>
<evidence type="ECO:0000256" key="4">
    <source>
        <dbReference type="ARBA" id="ARBA00022679"/>
    </source>
</evidence>
<comment type="caution">
    <text evidence="12">The sequence shown here is derived from an EMBL/GenBank/DDBJ whole genome shotgun (WGS) entry which is preliminary data.</text>
</comment>
<keyword evidence="6 12" id="KW-0418">Kinase</keyword>
<evidence type="ECO:0000256" key="9">
    <source>
        <dbReference type="SAM" id="MobiDB-lite"/>
    </source>
</evidence>
<keyword evidence="10" id="KW-0812">Transmembrane</keyword>
<dbReference type="Gene3D" id="1.20.5.1930">
    <property type="match status" value="1"/>
</dbReference>
<name>A0ABU7K805_9ACTN</name>
<keyword evidence="10" id="KW-1133">Transmembrane helix</keyword>
<proteinExistence type="predicted"/>
<keyword evidence="3" id="KW-0597">Phosphoprotein</keyword>
<organism evidence="12 13">
    <name type="scientific">Nocardiopsis codii</name>
    <dbReference type="NCBI Taxonomy" id="3065942"/>
    <lineage>
        <taxon>Bacteria</taxon>
        <taxon>Bacillati</taxon>
        <taxon>Actinomycetota</taxon>
        <taxon>Actinomycetes</taxon>
        <taxon>Streptosporangiales</taxon>
        <taxon>Nocardiopsidaceae</taxon>
        <taxon>Nocardiopsis</taxon>
    </lineage>
</organism>
<dbReference type="EMBL" id="JAUZMY010000012">
    <property type="protein sequence ID" value="MEE2038363.1"/>
    <property type="molecule type" value="Genomic_DNA"/>
</dbReference>
<reference evidence="12 13" key="1">
    <citation type="submission" date="2023-08" db="EMBL/GenBank/DDBJ databases">
        <authorList>
            <person name="Girao M."/>
            <person name="Carvalho M.F."/>
        </authorList>
    </citation>
    <scope>NUCLEOTIDE SEQUENCE [LARGE SCALE GENOMIC DNA]</scope>
    <source>
        <strain evidence="12 13">CT-R113</strain>
    </source>
</reference>
<dbReference type="Gene3D" id="3.30.565.10">
    <property type="entry name" value="Histidine kinase-like ATPase, C-terminal domain"/>
    <property type="match status" value="1"/>
</dbReference>
<keyword evidence="8" id="KW-0902">Two-component regulatory system</keyword>
<feature type="region of interest" description="Disordered" evidence="9">
    <location>
        <begin position="1"/>
        <end position="43"/>
    </location>
</feature>
<evidence type="ECO:0000259" key="11">
    <source>
        <dbReference type="SMART" id="SM00387"/>
    </source>
</evidence>
<evidence type="ECO:0000256" key="5">
    <source>
        <dbReference type="ARBA" id="ARBA00022741"/>
    </source>
</evidence>